<keyword evidence="1" id="KW-0808">Transferase</keyword>
<dbReference type="AlphaFoldDB" id="A0A520MEI0"/>
<dbReference type="InterPro" id="IPR029044">
    <property type="entry name" value="Nucleotide-diphossugar_trans"/>
</dbReference>
<reference evidence="1 2" key="1">
    <citation type="submission" date="2019-02" db="EMBL/GenBank/DDBJ databases">
        <title>Prokaryotic population dynamics and viral predation in marine succession experiment using metagenomics: the confinement effect.</title>
        <authorList>
            <person name="Haro-Moreno J.M."/>
            <person name="Rodriguez-Valera F."/>
            <person name="Lopez-Perez M."/>
        </authorList>
    </citation>
    <scope>NUCLEOTIDE SEQUENCE [LARGE SCALE GENOMIC DNA]</scope>
    <source>
        <strain evidence="1">MED-G170</strain>
    </source>
</reference>
<name>A0A520MEI0_9GAMM</name>
<organism evidence="1 2">
    <name type="scientific">SAR92 clade bacterium</name>
    <dbReference type="NCBI Taxonomy" id="2315479"/>
    <lineage>
        <taxon>Bacteria</taxon>
        <taxon>Pseudomonadati</taxon>
        <taxon>Pseudomonadota</taxon>
        <taxon>Gammaproteobacteria</taxon>
        <taxon>Cellvibrionales</taxon>
        <taxon>Porticoccaceae</taxon>
        <taxon>SAR92 clade</taxon>
    </lineage>
</organism>
<protein>
    <submittedName>
        <fullName evidence="1">Glycosyltransferase</fullName>
    </submittedName>
</protein>
<dbReference type="Proteomes" id="UP000315889">
    <property type="component" value="Unassembled WGS sequence"/>
</dbReference>
<evidence type="ECO:0000313" key="1">
    <source>
        <dbReference type="EMBL" id="RZO19619.1"/>
    </source>
</evidence>
<accession>A0A520MEI0</accession>
<gene>
    <name evidence="1" type="ORF">EVB03_06850</name>
</gene>
<dbReference type="GO" id="GO:0016740">
    <property type="term" value="F:transferase activity"/>
    <property type="evidence" value="ECO:0007669"/>
    <property type="project" value="UniProtKB-KW"/>
</dbReference>
<comment type="caution">
    <text evidence="1">The sequence shown here is derived from an EMBL/GenBank/DDBJ whole genome shotgun (WGS) entry which is preliminary data.</text>
</comment>
<dbReference type="EMBL" id="SHBP01000009">
    <property type="protein sequence ID" value="RZO19619.1"/>
    <property type="molecule type" value="Genomic_DNA"/>
</dbReference>
<proteinExistence type="predicted"/>
<evidence type="ECO:0000313" key="2">
    <source>
        <dbReference type="Proteomes" id="UP000315889"/>
    </source>
</evidence>
<dbReference type="Gene3D" id="3.90.550.10">
    <property type="entry name" value="Spore Coat Polysaccharide Biosynthesis Protein SpsA, Chain A"/>
    <property type="match status" value="1"/>
</dbReference>
<dbReference type="SUPFAM" id="SSF53448">
    <property type="entry name" value="Nucleotide-diphospho-sugar transferases"/>
    <property type="match status" value="1"/>
</dbReference>
<sequence>MGEDHHSNLATNDLVNVLCMKWGNKYPADYVNRLYSMVARNMQRPFRFICLTEDNIGLSKNIESFPLPELSVDLGGPERGWNKLAVFAEELYDLKGKVLCLDLDLIITGSLDDLFDYPGEVMIIKDWIKKDGTGNSSVYRFEVGAHPEILSEFEASFEEIKARHRNEQEYLSAALMGKNALVYWPDHWCRSFKRHCIKPLSFLTARDTEIPEDARVIVFHGKPDPHEAIIGVSGKWYRRFKPATWIKDHWQ</sequence>